<dbReference type="SMART" id="SM00387">
    <property type="entry name" value="HATPase_c"/>
    <property type="match status" value="1"/>
</dbReference>
<keyword evidence="5 15" id="KW-0597">Phosphoprotein</keyword>
<dbReference type="Gene3D" id="1.20.120.160">
    <property type="entry name" value="HPT domain"/>
    <property type="match status" value="1"/>
</dbReference>
<dbReference type="InterPro" id="IPR003594">
    <property type="entry name" value="HATPase_dom"/>
</dbReference>
<dbReference type="CDD" id="cd06225">
    <property type="entry name" value="HAMP"/>
    <property type="match status" value="1"/>
</dbReference>
<dbReference type="PRINTS" id="PR00344">
    <property type="entry name" value="BCTRLSENSOR"/>
</dbReference>
<keyword evidence="4" id="KW-1003">Cell membrane</keyword>
<evidence type="ECO:0000256" key="3">
    <source>
        <dbReference type="ARBA" id="ARBA00012438"/>
    </source>
</evidence>
<dbReference type="SUPFAM" id="SSF158472">
    <property type="entry name" value="HAMP domain-like"/>
    <property type="match status" value="1"/>
</dbReference>
<proteinExistence type="predicted"/>
<evidence type="ECO:0000256" key="4">
    <source>
        <dbReference type="ARBA" id="ARBA00022475"/>
    </source>
</evidence>
<protein>
    <recommendedName>
        <fullName evidence="3">histidine kinase</fullName>
        <ecNumber evidence="3">2.7.13.3</ecNumber>
    </recommendedName>
</protein>
<keyword evidence="6" id="KW-0808">Transferase</keyword>
<dbReference type="RefSeq" id="WP_207678541.1">
    <property type="nucleotide sequence ID" value="NZ_CP061800.1"/>
</dbReference>
<dbReference type="SUPFAM" id="SSF55874">
    <property type="entry name" value="ATPase domain of HSP90 chaperone/DNA topoisomerase II/histidine kinase"/>
    <property type="match status" value="1"/>
</dbReference>
<dbReference type="Pfam" id="PF00072">
    <property type="entry name" value="Response_reg"/>
    <property type="match status" value="1"/>
</dbReference>
<keyword evidence="12" id="KW-0902">Two-component regulatory system</keyword>
<dbReference type="SMART" id="SM00388">
    <property type="entry name" value="HisKA"/>
    <property type="match status" value="1"/>
</dbReference>
<dbReference type="InterPro" id="IPR011006">
    <property type="entry name" value="CheY-like_superfamily"/>
</dbReference>
<evidence type="ECO:0000313" key="22">
    <source>
        <dbReference type="Proteomes" id="UP000663722"/>
    </source>
</evidence>
<dbReference type="PANTHER" id="PTHR45339:SF1">
    <property type="entry name" value="HYBRID SIGNAL TRANSDUCTION HISTIDINE KINASE J"/>
    <property type="match status" value="1"/>
</dbReference>
<dbReference type="Pfam" id="PF00672">
    <property type="entry name" value="HAMP"/>
    <property type="match status" value="1"/>
</dbReference>
<dbReference type="CDD" id="cd00082">
    <property type="entry name" value="HisKA"/>
    <property type="match status" value="1"/>
</dbReference>
<dbReference type="Pfam" id="PF00512">
    <property type="entry name" value="HisKA"/>
    <property type="match status" value="1"/>
</dbReference>
<feature type="modified residue" description="4-aspartylphosphate" evidence="15">
    <location>
        <position position="712"/>
    </location>
</feature>
<keyword evidence="7 16" id="KW-0812">Transmembrane</keyword>
<evidence type="ECO:0000256" key="1">
    <source>
        <dbReference type="ARBA" id="ARBA00000085"/>
    </source>
</evidence>
<dbReference type="PROSITE" id="PS50110">
    <property type="entry name" value="RESPONSE_REGULATORY"/>
    <property type="match status" value="1"/>
</dbReference>
<dbReference type="InterPro" id="IPR036641">
    <property type="entry name" value="HPT_dom_sf"/>
</dbReference>
<evidence type="ECO:0000256" key="11">
    <source>
        <dbReference type="ARBA" id="ARBA00022989"/>
    </source>
</evidence>
<dbReference type="Pfam" id="PF02518">
    <property type="entry name" value="HATPase_c"/>
    <property type="match status" value="1"/>
</dbReference>
<keyword evidence="10" id="KW-0067">ATP-binding</keyword>
<dbReference type="GO" id="GO:0005886">
    <property type="term" value="C:plasma membrane"/>
    <property type="evidence" value="ECO:0007669"/>
    <property type="project" value="UniProtKB-SubCell"/>
</dbReference>
<evidence type="ECO:0000256" key="7">
    <source>
        <dbReference type="ARBA" id="ARBA00022692"/>
    </source>
</evidence>
<dbReference type="GO" id="GO:0000155">
    <property type="term" value="F:phosphorelay sensor kinase activity"/>
    <property type="evidence" value="ECO:0007669"/>
    <property type="project" value="InterPro"/>
</dbReference>
<dbReference type="Gene3D" id="3.40.50.2300">
    <property type="match status" value="1"/>
</dbReference>
<feature type="domain" description="HAMP" evidence="19">
    <location>
        <begin position="318"/>
        <end position="370"/>
    </location>
</feature>
<sequence length="923" mass="103150">MKFSIMFKLVLIFVAIIIVPMAVITLINMRISADRIERELQEAGVQALKNAKIIMTEHAKHAKNIATLLAKTGEIKEKLTDKKRQAEIQSDIDVRQDLFLTAIVEVFNSKKQLLGRTYTGESSAKKFFTDSQDPIVSETLELEKQSDYVVASEGLAFKASCPVVDYQSLRPVGAVIVTNPLNAQFFQVIKGWIQAEVTFIFIPRSDPGKRNCCRIVSTLRDQSGEPLTQLWGDGSDFELLWKGLEFLPVQRQENIGSHFYTTTYASLRNREDQIVGILSTAMTSDGIEQGREDAFRMIMFSSLMGFILAIIAGTLTARIFTRPICQVVTAIRTLTRGNSDARIYLKQKDEIGELAEAFNEMEEHLRKNTEQKNIPGIAGKGTDFLASMSHKVRTPMGAIMGLADLALKTDLTERQRDYLNKIGISARVLFGVINDILDFSKIEAGKLELEPERFDLNDVLEDLSEIFSGKAAEKEIEIIISIAKDVPSALMGDSQRLGQILINLTENALKFTNKGEIVIKAERVTGYEAWVTTQRKEVKSSICNLQPDNQVMLRFSVGDTGIGIPHEQLRSLFSPFTQHDDVTQKYGGIKSLGLIICKHLVKMMGGDIWAESKPGKGSIFYFTANFEVRSQADTGKRKPLEKFPGKKAQHRKNKVINKFKGARVLLVEDNTINQQIATEILERAGIIVKIANNGKDAIEAVSRCSYDAVLMDLEMPEKNGLEATKIIRSSGDKTPVIAMTAHAMKSDREKCFQAGMNDYVTKPIDVVQLFSTLARWIKPEAGNLKLETGNQKPETHDSCFQFPYSLPGIDIKSGLERLGGNKKLFRELLIKFLENYMNAADDIRSSLKKGDVTSALKLTHSLKGIAGNISAKDLHEASKELELEIRHGNREFIFFKLDAFENALTRVLESIRRISSSESADRK</sequence>
<dbReference type="Gene3D" id="3.30.565.10">
    <property type="entry name" value="Histidine kinase-like ATPase, C-terminal domain"/>
    <property type="match status" value="1"/>
</dbReference>
<dbReference type="InterPro" id="IPR036890">
    <property type="entry name" value="HATPase_C_sf"/>
</dbReference>
<dbReference type="EMBL" id="CP061800">
    <property type="protein sequence ID" value="QTA90264.1"/>
    <property type="molecule type" value="Genomic_DNA"/>
</dbReference>
<reference evidence="21" key="1">
    <citation type="journal article" date="2021" name="Microb. Physiol.">
        <title>Proteogenomic Insights into the Physiology of Marine, Sulfate-Reducing, Filamentous Desulfonema limicola and Desulfonema magnum.</title>
        <authorList>
            <person name="Schnaars V."/>
            <person name="Wohlbrand L."/>
            <person name="Scheve S."/>
            <person name="Hinrichs C."/>
            <person name="Reinhardt R."/>
            <person name="Rabus R."/>
        </authorList>
    </citation>
    <scope>NUCLEOTIDE SEQUENCE</scope>
    <source>
        <strain evidence="21">4be13</strain>
    </source>
</reference>
<organism evidence="21 22">
    <name type="scientific">Desulfonema magnum</name>
    <dbReference type="NCBI Taxonomy" id="45655"/>
    <lineage>
        <taxon>Bacteria</taxon>
        <taxon>Pseudomonadati</taxon>
        <taxon>Thermodesulfobacteriota</taxon>
        <taxon>Desulfobacteria</taxon>
        <taxon>Desulfobacterales</taxon>
        <taxon>Desulfococcaceae</taxon>
        <taxon>Desulfonema</taxon>
    </lineage>
</organism>
<evidence type="ECO:0000256" key="12">
    <source>
        <dbReference type="ARBA" id="ARBA00023012"/>
    </source>
</evidence>
<evidence type="ECO:0000259" key="17">
    <source>
        <dbReference type="PROSITE" id="PS50109"/>
    </source>
</evidence>
<name>A0A975BS86_9BACT</name>
<keyword evidence="11 16" id="KW-1133">Transmembrane helix</keyword>
<dbReference type="InterPro" id="IPR003660">
    <property type="entry name" value="HAMP_dom"/>
</dbReference>
<dbReference type="EC" id="2.7.13.3" evidence="3"/>
<comment type="catalytic activity">
    <reaction evidence="1">
        <text>ATP + protein L-histidine = ADP + protein N-phospho-L-histidine.</text>
        <dbReference type="EC" id="2.7.13.3"/>
    </reaction>
</comment>
<evidence type="ECO:0000256" key="6">
    <source>
        <dbReference type="ARBA" id="ARBA00022679"/>
    </source>
</evidence>
<evidence type="ECO:0000256" key="16">
    <source>
        <dbReference type="SAM" id="Phobius"/>
    </source>
</evidence>
<gene>
    <name evidence="21" type="ORF">dnm_063250</name>
</gene>
<dbReference type="PANTHER" id="PTHR45339">
    <property type="entry name" value="HYBRID SIGNAL TRANSDUCTION HISTIDINE KINASE J"/>
    <property type="match status" value="1"/>
</dbReference>
<evidence type="ECO:0000256" key="8">
    <source>
        <dbReference type="ARBA" id="ARBA00022741"/>
    </source>
</evidence>
<dbReference type="CDD" id="cd17546">
    <property type="entry name" value="REC_hyHK_CKI1_RcsC-like"/>
    <property type="match status" value="1"/>
</dbReference>
<evidence type="ECO:0000256" key="15">
    <source>
        <dbReference type="PROSITE-ProRule" id="PRU00169"/>
    </source>
</evidence>
<dbReference type="SUPFAM" id="SSF52172">
    <property type="entry name" value="CheY-like"/>
    <property type="match status" value="1"/>
</dbReference>
<dbReference type="SMART" id="SM00304">
    <property type="entry name" value="HAMP"/>
    <property type="match status" value="1"/>
</dbReference>
<feature type="modified residue" description="Phosphohistidine" evidence="14">
    <location>
        <position position="860"/>
    </location>
</feature>
<feature type="domain" description="HPt" evidence="20">
    <location>
        <begin position="821"/>
        <end position="921"/>
    </location>
</feature>
<dbReference type="InterPro" id="IPR005467">
    <property type="entry name" value="His_kinase_dom"/>
</dbReference>
<dbReference type="PROSITE" id="PS50894">
    <property type="entry name" value="HPT"/>
    <property type="match status" value="1"/>
</dbReference>
<accession>A0A975BS86</accession>
<evidence type="ECO:0000259" key="18">
    <source>
        <dbReference type="PROSITE" id="PS50110"/>
    </source>
</evidence>
<keyword evidence="8" id="KW-0547">Nucleotide-binding</keyword>
<dbReference type="Gene3D" id="6.10.340.10">
    <property type="match status" value="1"/>
</dbReference>
<dbReference type="InterPro" id="IPR004358">
    <property type="entry name" value="Sig_transdc_His_kin-like_C"/>
</dbReference>
<dbReference type="PROSITE" id="PS50109">
    <property type="entry name" value="HIS_KIN"/>
    <property type="match status" value="1"/>
</dbReference>
<evidence type="ECO:0000256" key="2">
    <source>
        <dbReference type="ARBA" id="ARBA00004651"/>
    </source>
</evidence>
<dbReference type="AlphaFoldDB" id="A0A975BS86"/>
<dbReference type="InterPro" id="IPR003661">
    <property type="entry name" value="HisK_dim/P_dom"/>
</dbReference>
<dbReference type="Pfam" id="PF01627">
    <property type="entry name" value="Hpt"/>
    <property type="match status" value="1"/>
</dbReference>
<dbReference type="InterPro" id="IPR036097">
    <property type="entry name" value="HisK_dim/P_sf"/>
</dbReference>
<keyword evidence="9 21" id="KW-0418">Kinase</keyword>
<dbReference type="Proteomes" id="UP000663722">
    <property type="component" value="Chromosome"/>
</dbReference>
<feature type="transmembrane region" description="Helical" evidence="16">
    <location>
        <begin position="6"/>
        <end position="28"/>
    </location>
</feature>
<dbReference type="PROSITE" id="PS50885">
    <property type="entry name" value="HAMP"/>
    <property type="match status" value="1"/>
</dbReference>
<dbReference type="Gene3D" id="1.10.287.130">
    <property type="match status" value="1"/>
</dbReference>
<keyword evidence="13 16" id="KW-0472">Membrane</keyword>
<dbReference type="GO" id="GO:0005524">
    <property type="term" value="F:ATP binding"/>
    <property type="evidence" value="ECO:0007669"/>
    <property type="project" value="UniProtKB-KW"/>
</dbReference>
<evidence type="ECO:0000259" key="19">
    <source>
        <dbReference type="PROSITE" id="PS50885"/>
    </source>
</evidence>
<evidence type="ECO:0000256" key="14">
    <source>
        <dbReference type="PROSITE-ProRule" id="PRU00110"/>
    </source>
</evidence>
<dbReference type="SUPFAM" id="SSF47384">
    <property type="entry name" value="Homodimeric domain of signal transducing histidine kinase"/>
    <property type="match status" value="1"/>
</dbReference>
<feature type="domain" description="Histidine kinase" evidence="17">
    <location>
        <begin position="387"/>
        <end position="628"/>
    </location>
</feature>
<dbReference type="CDD" id="cd16922">
    <property type="entry name" value="HATPase_EvgS-ArcB-TorS-like"/>
    <property type="match status" value="1"/>
</dbReference>
<feature type="transmembrane region" description="Helical" evidence="16">
    <location>
        <begin position="298"/>
        <end position="320"/>
    </location>
</feature>
<evidence type="ECO:0000313" key="21">
    <source>
        <dbReference type="EMBL" id="QTA90264.1"/>
    </source>
</evidence>
<comment type="subcellular location">
    <subcellularLocation>
        <location evidence="2">Cell membrane</location>
        <topology evidence="2">Multi-pass membrane protein</topology>
    </subcellularLocation>
</comment>
<dbReference type="FunFam" id="3.30.565.10:FF:000010">
    <property type="entry name" value="Sensor histidine kinase RcsC"/>
    <property type="match status" value="1"/>
</dbReference>
<feature type="domain" description="Response regulatory" evidence="18">
    <location>
        <begin position="663"/>
        <end position="777"/>
    </location>
</feature>
<evidence type="ECO:0000256" key="5">
    <source>
        <dbReference type="ARBA" id="ARBA00022553"/>
    </source>
</evidence>
<evidence type="ECO:0000256" key="9">
    <source>
        <dbReference type="ARBA" id="ARBA00022777"/>
    </source>
</evidence>
<keyword evidence="22" id="KW-1185">Reference proteome</keyword>
<dbReference type="SUPFAM" id="SSF47226">
    <property type="entry name" value="Histidine-containing phosphotransfer domain, HPT domain"/>
    <property type="match status" value="1"/>
</dbReference>
<dbReference type="InterPro" id="IPR001789">
    <property type="entry name" value="Sig_transdc_resp-reg_receiver"/>
</dbReference>
<evidence type="ECO:0000256" key="13">
    <source>
        <dbReference type="ARBA" id="ARBA00023136"/>
    </source>
</evidence>
<evidence type="ECO:0000259" key="20">
    <source>
        <dbReference type="PROSITE" id="PS50894"/>
    </source>
</evidence>
<evidence type="ECO:0000256" key="10">
    <source>
        <dbReference type="ARBA" id="ARBA00022840"/>
    </source>
</evidence>
<dbReference type="SMART" id="SM00448">
    <property type="entry name" value="REC"/>
    <property type="match status" value="1"/>
</dbReference>
<dbReference type="KEGG" id="dmm:dnm_063250"/>
<dbReference type="InterPro" id="IPR008207">
    <property type="entry name" value="Sig_transdc_His_kin_Hpt_dom"/>
</dbReference>